<dbReference type="AlphaFoldDB" id="A0A318NNS8"/>
<dbReference type="OrthoDB" id="3178062at2"/>
<organism evidence="4 5">
    <name type="scientific">Micromonospora arborensis</name>
    <dbReference type="NCBI Taxonomy" id="2116518"/>
    <lineage>
        <taxon>Bacteria</taxon>
        <taxon>Bacillati</taxon>
        <taxon>Actinomycetota</taxon>
        <taxon>Actinomycetes</taxon>
        <taxon>Micromonosporales</taxon>
        <taxon>Micromonosporaceae</taxon>
        <taxon>Micromonospora</taxon>
    </lineage>
</organism>
<dbReference type="CDD" id="cd05374">
    <property type="entry name" value="17beta-HSD-like_SDR_c"/>
    <property type="match status" value="1"/>
</dbReference>
<name>A0A318NNS8_9ACTN</name>
<comment type="similarity">
    <text evidence="1 3">Belongs to the short-chain dehydrogenases/reductases (SDR) family.</text>
</comment>
<dbReference type="PANTHER" id="PTHR43976">
    <property type="entry name" value="SHORT CHAIN DEHYDROGENASE"/>
    <property type="match status" value="1"/>
</dbReference>
<protein>
    <submittedName>
        <fullName evidence="4">Short-chain dehydrogenase/reductase</fullName>
    </submittedName>
</protein>
<dbReference type="InterPro" id="IPR002347">
    <property type="entry name" value="SDR_fam"/>
</dbReference>
<dbReference type="Gene3D" id="3.40.50.720">
    <property type="entry name" value="NAD(P)-binding Rossmann-like Domain"/>
    <property type="match status" value="1"/>
</dbReference>
<evidence type="ECO:0000256" key="1">
    <source>
        <dbReference type="ARBA" id="ARBA00006484"/>
    </source>
</evidence>
<dbReference type="Pfam" id="PF00106">
    <property type="entry name" value="adh_short"/>
    <property type="match status" value="1"/>
</dbReference>
<evidence type="ECO:0000256" key="2">
    <source>
        <dbReference type="ARBA" id="ARBA00023002"/>
    </source>
</evidence>
<evidence type="ECO:0000313" key="4">
    <source>
        <dbReference type="EMBL" id="PYC66312.1"/>
    </source>
</evidence>
<dbReference type="PANTHER" id="PTHR43976:SF16">
    <property type="entry name" value="SHORT-CHAIN DEHYDROGENASE_REDUCTASE FAMILY PROTEIN"/>
    <property type="match status" value="1"/>
</dbReference>
<dbReference type="NCBIfam" id="NF004824">
    <property type="entry name" value="PRK06180.1"/>
    <property type="match status" value="1"/>
</dbReference>
<reference evidence="4 5" key="1">
    <citation type="submission" date="2018-03" db="EMBL/GenBank/DDBJ databases">
        <title>Bioinformatic expansion and discovery of thiopeptide antibiotics.</title>
        <authorList>
            <person name="Schwalen C.J."/>
            <person name="Hudson G.A."/>
            <person name="Mitchell D.A."/>
        </authorList>
    </citation>
    <scope>NUCLEOTIDE SEQUENCE [LARGE SCALE GENOMIC DNA]</scope>
    <source>
        <strain evidence="4 5">NRRL 8041</strain>
    </source>
</reference>
<gene>
    <name evidence="4" type="ORF">C7C45_25310</name>
</gene>
<dbReference type="InterPro" id="IPR036291">
    <property type="entry name" value="NAD(P)-bd_dom_sf"/>
</dbReference>
<proteinExistence type="inferred from homology"/>
<dbReference type="SUPFAM" id="SSF51735">
    <property type="entry name" value="NAD(P)-binding Rossmann-fold domains"/>
    <property type="match status" value="1"/>
</dbReference>
<dbReference type="NCBIfam" id="NF006114">
    <property type="entry name" value="PRK08263.1"/>
    <property type="match status" value="1"/>
</dbReference>
<dbReference type="InterPro" id="IPR051911">
    <property type="entry name" value="SDR_oxidoreductase"/>
</dbReference>
<accession>A0A318NNS8</accession>
<evidence type="ECO:0000256" key="3">
    <source>
        <dbReference type="RuleBase" id="RU000363"/>
    </source>
</evidence>
<dbReference type="Proteomes" id="UP000248333">
    <property type="component" value="Unassembled WGS sequence"/>
</dbReference>
<evidence type="ECO:0000313" key="5">
    <source>
        <dbReference type="Proteomes" id="UP000248333"/>
    </source>
</evidence>
<dbReference type="RefSeq" id="WP_110566209.1">
    <property type="nucleotide sequence ID" value="NZ_PYBV01000035.1"/>
</dbReference>
<sequence>MTGQTQDRVWLITGCSSGFGREIVLAAVAAGDRVMATARRPEVLQDLADLGNGQVSTYALDVTDPHSVKAAVEATLALFGRIDVLVNNAGFLMMGAVEELTTEQLREQMEVLFFGAAQTTKAVLPSMRERGSGTIVQMSSMGGQTSFHAFGAYHAGKFALEGLSQTLAGEVAPFGVRVVMVEPGAFRTQINSNKSEATVIDAYSGTAGAFRAYVNAMQGSEEGDPAKAAAAIVTAVDSDNPPLRLALGGDAVDGLRAELESRLADLTAWEELSRSTAVS</sequence>
<dbReference type="GO" id="GO:0016491">
    <property type="term" value="F:oxidoreductase activity"/>
    <property type="evidence" value="ECO:0007669"/>
    <property type="project" value="UniProtKB-KW"/>
</dbReference>
<comment type="caution">
    <text evidence="4">The sequence shown here is derived from an EMBL/GenBank/DDBJ whole genome shotgun (WGS) entry which is preliminary data.</text>
</comment>
<dbReference type="EMBL" id="PYBV01000035">
    <property type="protein sequence ID" value="PYC66312.1"/>
    <property type="molecule type" value="Genomic_DNA"/>
</dbReference>
<dbReference type="PRINTS" id="PR00080">
    <property type="entry name" value="SDRFAMILY"/>
</dbReference>
<dbReference type="PRINTS" id="PR00081">
    <property type="entry name" value="GDHRDH"/>
</dbReference>
<keyword evidence="2" id="KW-0560">Oxidoreductase</keyword>
<keyword evidence="5" id="KW-1185">Reference proteome</keyword>